<keyword evidence="3 8" id="KW-0812">Transmembrane</keyword>
<dbReference type="Pfam" id="PF07885">
    <property type="entry name" value="Ion_trans_2"/>
    <property type="match status" value="1"/>
</dbReference>
<dbReference type="Gene3D" id="1.20.5.110">
    <property type="match status" value="1"/>
</dbReference>
<evidence type="ECO:0000256" key="2">
    <source>
        <dbReference type="ARBA" id="ARBA00022448"/>
    </source>
</evidence>
<feature type="transmembrane region" description="Helical" evidence="8">
    <location>
        <begin position="109"/>
        <end position="129"/>
    </location>
</feature>
<evidence type="ECO:0000256" key="3">
    <source>
        <dbReference type="ARBA" id="ARBA00022692"/>
    </source>
</evidence>
<feature type="transmembrane region" description="Helical" evidence="8">
    <location>
        <begin position="12"/>
        <end position="30"/>
    </location>
</feature>
<proteinExistence type="predicted"/>
<feature type="transmembrane region" description="Helical" evidence="8">
    <location>
        <begin position="170"/>
        <end position="195"/>
    </location>
</feature>
<evidence type="ECO:0000256" key="5">
    <source>
        <dbReference type="ARBA" id="ARBA00023065"/>
    </source>
</evidence>
<dbReference type="SUPFAM" id="SSF81324">
    <property type="entry name" value="Voltage-gated potassium channels"/>
    <property type="match status" value="1"/>
</dbReference>
<dbReference type="Gene3D" id="1.10.287.70">
    <property type="match status" value="1"/>
</dbReference>
<reference evidence="10 11" key="1">
    <citation type="submission" date="2017-02" db="EMBL/GenBank/DDBJ databases">
        <authorList>
            <person name="Varghese N."/>
            <person name="Submissions S."/>
        </authorList>
    </citation>
    <scope>NUCLEOTIDE SEQUENCE [LARGE SCALE GENOMIC DNA]</scope>
    <source>
        <strain evidence="10 11">VKM Ac-1787</strain>
    </source>
</reference>
<feature type="domain" description="Potassium channel" evidence="9">
    <location>
        <begin position="120"/>
        <end position="195"/>
    </location>
</feature>
<comment type="caution">
    <text evidence="10">The sequence shown here is derived from an EMBL/GenBank/DDBJ whole genome shotgun (WGS) entry which is preliminary data.</text>
</comment>
<gene>
    <name evidence="10" type="ORF">SAMN06295973_0610</name>
</gene>
<dbReference type="PANTHER" id="PTHR11537">
    <property type="entry name" value="VOLTAGE-GATED POTASSIUM CHANNEL"/>
    <property type="match status" value="1"/>
</dbReference>
<evidence type="ECO:0000313" key="11">
    <source>
        <dbReference type="Proteomes" id="UP000190827"/>
    </source>
</evidence>
<evidence type="ECO:0000259" key="9">
    <source>
        <dbReference type="Pfam" id="PF07885"/>
    </source>
</evidence>
<evidence type="ECO:0000256" key="7">
    <source>
        <dbReference type="ARBA" id="ARBA00023303"/>
    </source>
</evidence>
<keyword evidence="11" id="KW-1185">Reference proteome</keyword>
<evidence type="ECO:0000256" key="8">
    <source>
        <dbReference type="SAM" id="Phobius"/>
    </source>
</evidence>
<keyword evidence="7 10" id="KW-0407">Ion channel</keyword>
<keyword evidence="2" id="KW-0813">Transport</keyword>
<dbReference type="PANTHER" id="PTHR11537:SF254">
    <property type="entry name" value="POTASSIUM VOLTAGE-GATED CHANNEL PROTEIN SHAB"/>
    <property type="match status" value="1"/>
</dbReference>
<dbReference type="InterPro" id="IPR013099">
    <property type="entry name" value="K_chnl_dom"/>
</dbReference>
<keyword evidence="6 8" id="KW-0472">Membrane</keyword>
<evidence type="ECO:0000256" key="4">
    <source>
        <dbReference type="ARBA" id="ARBA00022989"/>
    </source>
</evidence>
<evidence type="ECO:0000256" key="1">
    <source>
        <dbReference type="ARBA" id="ARBA00004141"/>
    </source>
</evidence>
<dbReference type="EMBL" id="FUZO01000001">
    <property type="protein sequence ID" value="SKC40432.1"/>
    <property type="molecule type" value="Genomic_DNA"/>
</dbReference>
<dbReference type="InterPro" id="IPR028325">
    <property type="entry name" value="VG_K_chnl"/>
</dbReference>
<accession>A0ABY1LJ90</accession>
<dbReference type="Gene3D" id="1.20.120.350">
    <property type="entry name" value="Voltage-gated potassium channels. Chain C"/>
    <property type="match status" value="1"/>
</dbReference>
<evidence type="ECO:0000313" key="10">
    <source>
        <dbReference type="EMBL" id="SKC40432.1"/>
    </source>
</evidence>
<dbReference type="Proteomes" id="UP000190827">
    <property type="component" value="Unassembled WGS sequence"/>
</dbReference>
<feature type="transmembrane region" description="Helical" evidence="8">
    <location>
        <begin position="141"/>
        <end position="158"/>
    </location>
</feature>
<feature type="transmembrane region" description="Helical" evidence="8">
    <location>
        <begin position="36"/>
        <end position="59"/>
    </location>
</feature>
<name>A0ABY1LJ90_9MICO</name>
<protein>
    <submittedName>
        <fullName evidence="10">Voltage-gated potassium channel</fullName>
    </submittedName>
</protein>
<organism evidence="10 11">
    <name type="scientific">Plantibacter cousiniae</name>
    <name type="common">nom. nud.</name>
    <dbReference type="NCBI Taxonomy" id="199709"/>
    <lineage>
        <taxon>Bacteria</taxon>
        <taxon>Bacillati</taxon>
        <taxon>Actinomycetota</taxon>
        <taxon>Actinomycetes</taxon>
        <taxon>Micrococcales</taxon>
        <taxon>Microbacteriaceae</taxon>
        <taxon>Plantibacter</taxon>
    </lineage>
</organism>
<dbReference type="InterPro" id="IPR027359">
    <property type="entry name" value="Volt_channel_dom_sf"/>
</dbReference>
<dbReference type="GO" id="GO:0034220">
    <property type="term" value="P:monoatomic ion transmembrane transport"/>
    <property type="evidence" value="ECO:0007669"/>
    <property type="project" value="UniProtKB-KW"/>
</dbReference>
<evidence type="ECO:0000256" key="6">
    <source>
        <dbReference type="ARBA" id="ARBA00023136"/>
    </source>
</evidence>
<keyword evidence="5" id="KW-0406">Ion transport</keyword>
<comment type="subcellular location">
    <subcellularLocation>
        <location evidence="1">Membrane</location>
        <topology evidence="1">Multi-pass membrane protein</topology>
    </subcellularLocation>
</comment>
<sequence length="257" mass="27850">MTQARWQKLTEWPLAIAAVVFLAAYSYEVIAEPRGSVAEVIIAATWVVFVADYVVNLVLAKPRWRWFYTHLLDLAIVVLPMLRPLRLLRLVTLLAILNRTAGAAFRGRVIVYAAGASTLLVYVAGLAVLDAERGGDGSIQTLGQALWWAFVTITTVGYGDYFPVTYTGQLVAVGVMIGGIALIGVVTATLASWIVERVEQRGAVSEAITSAHIEALTTEIASLRQLMEGKLSETLPDGASSKQLQTHYIPSASAKYD</sequence>
<keyword evidence="4 8" id="KW-1133">Transmembrane helix</keyword>
<dbReference type="RefSeq" id="WP_079704661.1">
    <property type="nucleotide sequence ID" value="NZ_FUZO01000001.1"/>
</dbReference>